<dbReference type="OMA" id="KPWSASE"/>
<dbReference type="OrthoDB" id="6510117at2759"/>
<keyword evidence="3" id="KW-1185">Reference proteome</keyword>
<reference evidence="2" key="2">
    <citation type="submission" date="2021-09" db="EMBL/GenBank/DDBJ databases">
        <authorList>
            <person name="Jia N."/>
            <person name="Wang J."/>
            <person name="Shi W."/>
            <person name="Du L."/>
            <person name="Sun Y."/>
            <person name="Zhan W."/>
            <person name="Jiang J."/>
            <person name="Wang Q."/>
            <person name="Zhang B."/>
            <person name="Ji P."/>
            <person name="Sakyi L.B."/>
            <person name="Cui X."/>
            <person name="Yuan T."/>
            <person name="Jiang B."/>
            <person name="Yang W."/>
            <person name="Lam T.T.-Y."/>
            <person name="Chang Q."/>
            <person name="Ding S."/>
            <person name="Wang X."/>
            <person name="Zhu J."/>
            <person name="Ruan X."/>
            <person name="Zhao L."/>
            <person name="Wei J."/>
            <person name="Que T."/>
            <person name="Du C."/>
            <person name="Cheng J."/>
            <person name="Dai P."/>
            <person name="Han X."/>
            <person name="Huang E."/>
            <person name="Gao Y."/>
            <person name="Liu J."/>
            <person name="Shao H."/>
            <person name="Ye R."/>
            <person name="Li L."/>
            <person name="Wei W."/>
            <person name="Wang X."/>
            <person name="Wang C."/>
            <person name="Huo Q."/>
            <person name="Li W."/>
            <person name="Guo W."/>
            <person name="Chen H."/>
            <person name="Chen S."/>
            <person name="Zhou L."/>
            <person name="Zhou L."/>
            <person name="Ni X."/>
            <person name="Tian J."/>
            <person name="Zhou Y."/>
            <person name="Sheng Y."/>
            <person name="Liu T."/>
            <person name="Pan Y."/>
            <person name="Xia L."/>
            <person name="Li J."/>
            <person name="Zhao F."/>
            <person name="Cao W."/>
        </authorList>
    </citation>
    <scope>NUCLEOTIDE SEQUENCE</scope>
    <source>
        <strain evidence="2">Rsan-2018</strain>
        <tissue evidence="2">Larvae</tissue>
    </source>
</reference>
<reference evidence="2" key="1">
    <citation type="journal article" date="2020" name="Cell">
        <title>Large-Scale Comparative Analyses of Tick Genomes Elucidate Their Genetic Diversity and Vector Capacities.</title>
        <authorList>
            <consortium name="Tick Genome and Microbiome Consortium (TIGMIC)"/>
            <person name="Jia N."/>
            <person name="Wang J."/>
            <person name="Shi W."/>
            <person name="Du L."/>
            <person name="Sun Y."/>
            <person name="Zhan W."/>
            <person name="Jiang J.F."/>
            <person name="Wang Q."/>
            <person name="Zhang B."/>
            <person name="Ji P."/>
            <person name="Bell-Sakyi L."/>
            <person name="Cui X.M."/>
            <person name="Yuan T.T."/>
            <person name="Jiang B.G."/>
            <person name="Yang W.F."/>
            <person name="Lam T.T."/>
            <person name="Chang Q.C."/>
            <person name="Ding S.J."/>
            <person name="Wang X.J."/>
            <person name="Zhu J.G."/>
            <person name="Ruan X.D."/>
            <person name="Zhao L."/>
            <person name="Wei J.T."/>
            <person name="Ye R.Z."/>
            <person name="Que T.C."/>
            <person name="Du C.H."/>
            <person name="Zhou Y.H."/>
            <person name="Cheng J.X."/>
            <person name="Dai P.F."/>
            <person name="Guo W.B."/>
            <person name="Han X.H."/>
            <person name="Huang E.J."/>
            <person name="Li L.F."/>
            <person name="Wei W."/>
            <person name="Gao Y.C."/>
            <person name="Liu J.Z."/>
            <person name="Shao H.Z."/>
            <person name="Wang X."/>
            <person name="Wang C.C."/>
            <person name="Yang T.C."/>
            <person name="Huo Q.B."/>
            <person name="Li W."/>
            <person name="Chen H.Y."/>
            <person name="Chen S.E."/>
            <person name="Zhou L.G."/>
            <person name="Ni X.B."/>
            <person name="Tian J.H."/>
            <person name="Sheng Y."/>
            <person name="Liu T."/>
            <person name="Pan Y.S."/>
            <person name="Xia L.Y."/>
            <person name="Li J."/>
            <person name="Zhao F."/>
            <person name="Cao W.C."/>
        </authorList>
    </citation>
    <scope>NUCLEOTIDE SEQUENCE</scope>
    <source>
        <strain evidence="2">Rsan-2018</strain>
    </source>
</reference>
<protein>
    <submittedName>
        <fullName evidence="2">Uncharacterized protein</fullName>
    </submittedName>
</protein>
<sequence>MPSASPNREMDHYYSTEEDMDVYKPSKEDMDSAEQELRVKLERFGAVSDLGGTDSIVNEVVDKVSELVASPDDTAEEESKTDPLLPYLEAEKKLLCARKRTGVAASRRPLPTRRGSGDSAPLPHEDNSELFRRIASVVSGKGVEYKACSQEQYCAELVSKLTGMCAEAKPWTASSSDARYAERPTVLDRMLLKVSRIALSRLVETEVRGCLEDEDETELPKELARYVGLTAKLDAEEARRYVHVQDLSAQREERAVYVRTLLAQGERLRGARENVEQRESHVGIVIRGVCDLHDSLASRVQLCKSLVAAADNVQAVQARQENAAAAAATSVCLDDDPVGAVFDQRCSQLVAAMAAIVDQLDQMQLRRERMTELVDRLEADMTARCQGSMSKWHDGVRANTLKRNGNLKLLRALFIEFHTNPTRFVSRMKTARMLKARGTLPVVQQKKDDAKHP</sequence>
<dbReference type="VEuPathDB" id="VectorBase:RSAN_037460"/>
<dbReference type="AlphaFoldDB" id="A0A9D4SZ01"/>
<feature type="region of interest" description="Disordered" evidence="1">
    <location>
        <begin position="103"/>
        <end position="125"/>
    </location>
</feature>
<dbReference type="Proteomes" id="UP000821837">
    <property type="component" value="Unassembled WGS sequence"/>
</dbReference>
<evidence type="ECO:0000313" key="3">
    <source>
        <dbReference type="Proteomes" id="UP000821837"/>
    </source>
</evidence>
<organism evidence="2 3">
    <name type="scientific">Rhipicephalus sanguineus</name>
    <name type="common">Brown dog tick</name>
    <name type="synonym">Ixodes sanguineus</name>
    <dbReference type="NCBI Taxonomy" id="34632"/>
    <lineage>
        <taxon>Eukaryota</taxon>
        <taxon>Metazoa</taxon>
        <taxon>Ecdysozoa</taxon>
        <taxon>Arthropoda</taxon>
        <taxon>Chelicerata</taxon>
        <taxon>Arachnida</taxon>
        <taxon>Acari</taxon>
        <taxon>Parasitiformes</taxon>
        <taxon>Ixodida</taxon>
        <taxon>Ixodoidea</taxon>
        <taxon>Ixodidae</taxon>
        <taxon>Rhipicephalinae</taxon>
        <taxon>Rhipicephalus</taxon>
        <taxon>Rhipicephalus</taxon>
    </lineage>
</organism>
<name>A0A9D4SZ01_RHISA</name>
<dbReference type="EMBL" id="JABSTV010001250">
    <property type="protein sequence ID" value="KAH7957515.1"/>
    <property type="molecule type" value="Genomic_DNA"/>
</dbReference>
<gene>
    <name evidence="2" type="ORF">HPB52_019713</name>
</gene>
<comment type="caution">
    <text evidence="2">The sequence shown here is derived from an EMBL/GenBank/DDBJ whole genome shotgun (WGS) entry which is preliminary data.</text>
</comment>
<feature type="compositionally biased region" description="Basic and acidic residues" evidence="1">
    <location>
        <begin position="8"/>
        <end position="34"/>
    </location>
</feature>
<feature type="region of interest" description="Disordered" evidence="1">
    <location>
        <begin position="1"/>
        <end position="34"/>
    </location>
</feature>
<evidence type="ECO:0000256" key="1">
    <source>
        <dbReference type="SAM" id="MobiDB-lite"/>
    </source>
</evidence>
<proteinExistence type="predicted"/>
<evidence type="ECO:0000313" key="2">
    <source>
        <dbReference type="EMBL" id="KAH7957515.1"/>
    </source>
</evidence>
<accession>A0A9D4SZ01</accession>